<dbReference type="SUPFAM" id="SSF56112">
    <property type="entry name" value="Protein kinase-like (PK-like)"/>
    <property type="match status" value="2"/>
</dbReference>
<feature type="compositionally biased region" description="Pro residues" evidence="1">
    <location>
        <begin position="833"/>
        <end position="842"/>
    </location>
</feature>
<dbReference type="SMART" id="SM00220">
    <property type="entry name" value="S_TKc"/>
    <property type="match status" value="1"/>
</dbReference>
<reference evidence="3 4" key="1">
    <citation type="submission" date="2018-10" db="EMBL/GenBank/DDBJ databases">
        <title>Fifty Aureobasidium pullulans genomes reveal a recombining polyextremotolerant generalist.</title>
        <authorList>
            <person name="Gostincar C."/>
            <person name="Turk M."/>
            <person name="Zajc J."/>
            <person name="Gunde-Cimerman N."/>
        </authorList>
    </citation>
    <scope>NUCLEOTIDE SEQUENCE [LARGE SCALE GENOMIC DNA]</scope>
    <source>
        <strain evidence="3 4">EXF-1645</strain>
    </source>
</reference>
<dbReference type="PROSITE" id="PS50011">
    <property type="entry name" value="PROTEIN_KINASE_DOM"/>
    <property type="match status" value="2"/>
</dbReference>
<dbReference type="PANTHER" id="PTHR44305">
    <property type="entry name" value="SI:DKEY-192D15.2-RELATED"/>
    <property type="match status" value="1"/>
</dbReference>
<feature type="compositionally biased region" description="Basic and acidic residues" evidence="1">
    <location>
        <begin position="1"/>
        <end position="13"/>
    </location>
</feature>
<feature type="region of interest" description="Disordered" evidence="1">
    <location>
        <begin position="747"/>
        <end position="845"/>
    </location>
</feature>
<dbReference type="EMBL" id="QZBZ01000159">
    <property type="protein sequence ID" value="TIA34412.1"/>
    <property type="molecule type" value="Genomic_DNA"/>
</dbReference>
<feature type="compositionally biased region" description="Low complexity" evidence="1">
    <location>
        <begin position="747"/>
        <end position="777"/>
    </location>
</feature>
<dbReference type="GO" id="GO:0005524">
    <property type="term" value="F:ATP binding"/>
    <property type="evidence" value="ECO:0007669"/>
    <property type="project" value="InterPro"/>
</dbReference>
<protein>
    <recommendedName>
        <fullName evidence="2">Protein kinase domain-containing protein</fullName>
    </recommendedName>
</protein>
<dbReference type="InterPro" id="IPR011009">
    <property type="entry name" value="Kinase-like_dom_sf"/>
</dbReference>
<sequence>MSSDEERAAKELILDNNDPPRGPLLPGLTWKYKRSIGKGGQGRAHLWVLVDNSGNIIERLVIKNLVAASKAEVVQDGPSKGQLVEAYYSQILAPNGAKAEDVFTAPVLACEPIAGTENGWRTYAPYFSLGNFETLVEKHTASSPLPEPFLWFVLYRMAKAAVAMDEVLRENDRGPVIVHSDIKLDNIFLAHPGSLVKDADFIMYPPAYLADFGFSYTAIKGQSTQGQGGGAFMFKPPEMRDLKGEHTPCYSYTIGFSVLQAMEGLKYMDVAPAQDLGYENSKWLPFIKSRTFSDYSQELIQAVEACVRFNPEHRISPQSLLKRIEDIGNTDMKRWGTASWILDKQIEQAKKDGKEVDLEEVYDIFKDEDEPIAAAIKRKRKAESTLLPKPKRVKEAATIDQDVLRRRQQLIARQMRLGRTSQSLDAHADDHEYIMPENLRLRYSRDKTFDSQEYFTGSDPGVVVYKNLKSGIKLKLGKIVAKDSGLKLKLDDIIAKKSGLKLKLGKVVPRDKIKPKTVLPPVSVATGTPAVLTASEIPATPPAKAEHTIARPISPEKKTILEGGSGLPGALLAVEGKSPVTETKPRDVFAPSTDPTDPLQNERMRLLSALIEWRSEWSEPWKKSSSHWVGVKNKCKANADENTTAPESHYWSSRSICADMNAQERLDAMLYSRRQIKFSLHMWKASFLDRQQGGDGEATILRKTLQGLSKDADEDDDLNGPVIPYTEAVLVLPPFNKFITLVPKTTQTKAAAKTSGSTKETAVDLTSDPATTPTTETQNSGKTKETAVDLTSDPAKPPTKSAMGPSAAAGGPGPALFPPPGKGKAKATDPATNPAPKPTPKPMDPRIKALAKELMAKNRSPTKLPTPLLPFAVAKSPPGKHTESTGDKPAKPPSGKPGPSTNTDRPKHCMNGLRFPRMARRKQWNAILNAEHEVSVENVMARKKNLRLVDFLTASSTTATKLSDNHREARRQERMEYELRALPRRPTPDGHKWMVDSIIGEGGFGRAYLWNLVRRRDQVVVDRVVIKYCEPDTHDIIARHGPGFGEIAEVFMQRSMMHDSEDPLDDFTVPLLAAEHCSWALDAWRFYTPYYSFGDLYKFILKQGVENPATPTKGHRQVPEPFVWYLLHRLACAARIMDQTLANEDMDYQIVHCDFKPANLFLGAPGSLGSRAQFPIYPPVYVGDFGNAKITYTGDSRRHEMVGTCTPGWSAPEITPFTSNHMPKSWQAPASSKTNIWQIGYVLLSIMQGKVDHPDGDINWDTLRSIEYAPRYKPLPKRTPELEAEDPLRVKYSTELLDTLHACVQFDPEKRPTPEELHAHVSAHTLDHTDGVEDWGTYDWFQDKCEEVDPDSDLDEVDEHGRPIAREEPIKGQGSELLHKLMRALHLPGARKRSGRKGKSGKTPIVREETPLSRMARRRNDYNRRKKIVARQIKEGLEPKLNRFVSTEPNDDVFNLDDKYKLIHPRGDHLLNSYWAAPAPAKRSFTSYIDDLFSYYDTKKAFEQAHPNAFVPLTGLDSYNFRLNGQRKGEIFSDDEDYEESLQAALAHQRAQEAGGAD</sequence>
<comment type="caution">
    <text evidence="3">The sequence shown here is derived from an EMBL/GenBank/DDBJ whole genome shotgun (WGS) entry which is preliminary data.</text>
</comment>
<feature type="domain" description="Protein kinase" evidence="2">
    <location>
        <begin position="30"/>
        <end position="327"/>
    </location>
</feature>
<dbReference type="GO" id="GO:0004672">
    <property type="term" value="F:protein kinase activity"/>
    <property type="evidence" value="ECO:0007669"/>
    <property type="project" value="InterPro"/>
</dbReference>
<evidence type="ECO:0000313" key="3">
    <source>
        <dbReference type="EMBL" id="TIA34412.1"/>
    </source>
</evidence>
<evidence type="ECO:0000256" key="1">
    <source>
        <dbReference type="SAM" id="MobiDB-lite"/>
    </source>
</evidence>
<proteinExistence type="predicted"/>
<dbReference type="Pfam" id="PF00069">
    <property type="entry name" value="Pkinase"/>
    <property type="match status" value="1"/>
</dbReference>
<gene>
    <name evidence="3" type="ORF">D6C78_06880</name>
</gene>
<feature type="region of interest" description="Disordered" evidence="1">
    <location>
        <begin position="1"/>
        <end position="20"/>
    </location>
</feature>
<evidence type="ECO:0000259" key="2">
    <source>
        <dbReference type="PROSITE" id="PS50011"/>
    </source>
</evidence>
<name>A0A4T0BS42_AURPU</name>
<dbReference type="InterPro" id="IPR000719">
    <property type="entry name" value="Prot_kinase_dom"/>
</dbReference>
<accession>A0A4T0BS42</accession>
<evidence type="ECO:0000313" key="4">
    <source>
        <dbReference type="Proteomes" id="UP000308724"/>
    </source>
</evidence>
<feature type="compositionally biased region" description="Basic and acidic residues" evidence="1">
    <location>
        <begin position="880"/>
        <end position="890"/>
    </location>
</feature>
<dbReference type="Gene3D" id="1.10.510.10">
    <property type="entry name" value="Transferase(Phosphotransferase) domain 1"/>
    <property type="match status" value="2"/>
</dbReference>
<dbReference type="InterPro" id="IPR008271">
    <property type="entry name" value="Ser/Thr_kinase_AS"/>
</dbReference>
<feature type="region of interest" description="Disordered" evidence="1">
    <location>
        <begin position="1389"/>
        <end position="1420"/>
    </location>
</feature>
<dbReference type="InterPro" id="IPR053083">
    <property type="entry name" value="TF_kinase-domain_protein"/>
</dbReference>
<organism evidence="3 4">
    <name type="scientific">Aureobasidium pullulans</name>
    <name type="common">Black yeast</name>
    <name type="synonym">Pullularia pullulans</name>
    <dbReference type="NCBI Taxonomy" id="5580"/>
    <lineage>
        <taxon>Eukaryota</taxon>
        <taxon>Fungi</taxon>
        <taxon>Dikarya</taxon>
        <taxon>Ascomycota</taxon>
        <taxon>Pezizomycotina</taxon>
        <taxon>Dothideomycetes</taxon>
        <taxon>Dothideomycetidae</taxon>
        <taxon>Dothideales</taxon>
        <taxon>Saccotheciaceae</taxon>
        <taxon>Aureobasidium</taxon>
    </lineage>
</organism>
<dbReference type="Proteomes" id="UP000308724">
    <property type="component" value="Unassembled WGS sequence"/>
</dbReference>
<feature type="region of interest" description="Disordered" evidence="1">
    <location>
        <begin position="857"/>
        <end position="908"/>
    </location>
</feature>
<feature type="compositionally biased region" description="Basic residues" evidence="1">
    <location>
        <begin position="1389"/>
        <end position="1400"/>
    </location>
</feature>
<dbReference type="PROSITE" id="PS00108">
    <property type="entry name" value="PROTEIN_KINASE_ST"/>
    <property type="match status" value="2"/>
</dbReference>
<feature type="domain" description="Protein kinase" evidence="2">
    <location>
        <begin position="993"/>
        <end position="1321"/>
    </location>
</feature>